<reference evidence="2 3" key="1">
    <citation type="submission" date="2014-10" db="EMBL/GenBank/DDBJ databases">
        <title>Genome sequence of Erwinia typographi M043b.</title>
        <authorList>
            <person name="Chan K.-G."/>
            <person name="Tan W.-S."/>
        </authorList>
    </citation>
    <scope>NUCLEOTIDE SEQUENCE [LARGE SCALE GENOMIC DNA]</scope>
    <source>
        <strain evidence="2 3">M043b</strain>
    </source>
</reference>
<evidence type="ECO:0000313" key="2">
    <source>
        <dbReference type="EMBL" id="KGT94757.1"/>
    </source>
</evidence>
<keyword evidence="1" id="KW-1133">Transmembrane helix</keyword>
<dbReference type="Proteomes" id="UP000030351">
    <property type="component" value="Unassembled WGS sequence"/>
</dbReference>
<proteinExistence type="predicted"/>
<accession>A0A0A3Z6N9</accession>
<feature type="transmembrane region" description="Helical" evidence="1">
    <location>
        <begin position="130"/>
        <end position="148"/>
    </location>
</feature>
<organism evidence="2 3">
    <name type="scientific">Erwinia typographi</name>
    <dbReference type="NCBI Taxonomy" id="371042"/>
    <lineage>
        <taxon>Bacteria</taxon>
        <taxon>Pseudomonadati</taxon>
        <taxon>Pseudomonadota</taxon>
        <taxon>Gammaproteobacteria</taxon>
        <taxon>Enterobacterales</taxon>
        <taxon>Erwiniaceae</taxon>
        <taxon>Erwinia</taxon>
    </lineage>
</organism>
<keyword evidence="1" id="KW-0812">Transmembrane</keyword>
<feature type="transmembrane region" description="Helical" evidence="1">
    <location>
        <begin position="61"/>
        <end position="83"/>
    </location>
</feature>
<feature type="transmembrane region" description="Helical" evidence="1">
    <location>
        <begin position="103"/>
        <end position="124"/>
    </location>
</feature>
<dbReference type="STRING" id="371042.NG99_07135"/>
<dbReference type="EMBL" id="JRUQ01000026">
    <property type="protein sequence ID" value="KGT94757.1"/>
    <property type="molecule type" value="Genomic_DNA"/>
</dbReference>
<name>A0A0A3Z6N9_9GAMM</name>
<evidence type="ECO:0000313" key="3">
    <source>
        <dbReference type="Proteomes" id="UP000030351"/>
    </source>
</evidence>
<keyword evidence="1" id="KW-0472">Membrane</keyword>
<feature type="transmembrane region" description="Helical" evidence="1">
    <location>
        <begin position="31"/>
        <end position="49"/>
    </location>
</feature>
<evidence type="ECO:0000256" key="1">
    <source>
        <dbReference type="SAM" id="Phobius"/>
    </source>
</evidence>
<comment type="caution">
    <text evidence="2">The sequence shown here is derived from an EMBL/GenBank/DDBJ whole genome shotgun (WGS) entry which is preliminary data.</text>
</comment>
<protein>
    <submittedName>
        <fullName evidence="2">Uncharacterized protein</fullName>
    </submittedName>
</protein>
<keyword evidence="3" id="KW-1185">Reference proteome</keyword>
<sequence>MDGLDKFLVHRQDEGNDRSDLPSLLSGIKKIPIIIVVSWFGVVLHEVFLTPSSEGKSLVSLAVFLTATFTIIPILTYVAAYTVSPLEVKEAVRAKKISSYMRVSGIVMMLVVSFSLLGLLSGVSIETSHVVIPALFVFVMMINWIKFARERSLLAKVRDSLLKDLFSEHRNHQLDDMFDINPVNGIPMLNSAIDVQGNARGTQANVTHEYSEGNINLTDVGSYNSANGLPMFDSFVDIQNNAWGSSGNNFHEDTKY</sequence>
<gene>
    <name evidence="2" type="ORF">NG99_07135</name>
</gene>
<dbReference type="OrthoDB" id="1520503at1236"/>
<dbReference type="RefSeq" id="WP_034890170.1">
    <property type="nucleotide sequence ID" value="NZ_JRUQ01000026.1"/>
</dbReference>
<dbReference type="AlphaFoldDB" id="A0A0A3Z6N9"/>